<reference evidence="7 8" key="1">
    <citation type="submission" date="2017-05" db="EMBL/GenBank/DDBJ databases">
        <title>Vagococcus spp. assemblies.</title>
        <authorList>
            <person name="Gulvik C.A."/>
        </authorList>
    </citation>
    <scope>NUCLEOTIDE SEQUENCE [LARGE SCALE GENOMIC DNA]</scope>
    <source>
        <strain evidence="7 8">NCFB 2777</strain>
    </source>
</reference>
<dbReference type="AlphaFoldDB" id="A0A429ZMR7"/>
<evidence type="ECO:0000256" key="4">
    <source>
        <dbReference type="ARBA" id="ARBA00022970"/>
    </source>
</evidence>
<proteinExistence type="inferred from homology"/>
<dbReference type="InterPro" id="IPR000709">
    <property type="entry name" value="Leu_Ile_Val-bd"/>
</dbReference>
<evidence type="ECO:0000256" key="3">
    <source>
        <dbReference type="ARBA" id="ARBA00022729"/>
    </source>
</evidence>
<dbReference type="Gene3D" id="3.40.50.2300">
    <property type="match status" value="2"/>
</dbReference>
<feature type="signal peptide" evidence="5">
    <location>
        <begin position="1"/>
        <end position="26"/>
    </location>
</feature>
<evidence type="ECO:0000259" key="6">
    <source>
        <dbReference type="Pfam" id="PF13458"/>
    </source>
</evidence>
<dbReference type="PANTHER" id="PTHR30483">
    <property type="entry name" value="LEUCINE-SPECIFIC-BINDING PROTEIN"/>
    <property type="match status" value="1"/>
</dbReference>
<organism evidence="7 8">
    <name type="scientific">Vagococcus salmoninarum</name>
    <dbReference type="NCBI Taxonomy" id="2739"/>
    <lineage>
        <taxon>Bacteria</taxon>
        <taxon>Bacillati</taxon>
        <taxon>Bacillota</taxon>
        <taxon>Bacilli</taxon>
        <taxon>Lactobacillales</taxon>
        <taxon>Enterococcaceae</taxon>
        <taxon>Vagococcus</taxon>
    </lineage>
</organism>
<dbReference type="OrthoDB" id="9783240at2"/>
<evidence type="ECO:0000256" key="2">
    <source>
        <dbReference type="ARBA" id="ARBA00022448"/>
    </source>
</evidence>
<dbReference type="PRINTS" id="PR00337">
    <property type="entry name" value="LEUILEVALBP"/>
</dbReference>
<feature type="chain" id="PRO_5019512030" evidence="5">
    <location>
        <begin position="27"/>
        <end position="384"/>
    </location>
</feature>
<keyword evidence="8" id="KW-1185">Reference proteome</keyword>
<dbReference type="PANTHER" id="PTHR30483:SF6">
    <property type="entry name" value="PERIPLASMIC BINDING PROTEIN OF ABC TRANSPORTER FOR NATURAL AMINO ACIDS"/>
    <property type="match status" value="1"/>
</dbReference>
<gene>
    <name evidence="7" type="ORF">CBF35_08985</name>
</gene>
<accession>A0A429ZMR7</accession>
<protein>
    <submittedName>
        <fullName evidence="7">Branched-chain amino acid ABC transporter substrate-binding protein</fullName>
    </submittedName>
</protein>
<dbReference type="Proteomes" id="UP000287239">
    <property type="component" value="Unassembled WGS sequence"/>
</dbReference>
<evidence type="ECO:0000313" key="8">
    <source>
        <dbReference type="Proteomes" id="UP000287239"/>
    </source>
</evidence>
<keyword evidence="2" id="KW-0813">Transport</keyword>
<keyword evidence="4" id="KW-0029">Amino-acid transport</keyword>
<evidence type="ECO:0000313" key="7">
    <source>
        <dbReference type="EMBL" id="RST94994.1"/>
    </source>
</evidence>
<dbReference type="GO" id="GO:0006865">
    <property type="term" value="P:amino acid transport"/>
    <property type="evidence" value="ECO:0007669"/>
    <property type="project" value="UniProtKB-KW"/>
</dbReference>
<dbReference type="Pfam" id="PF13458">
    <property type="entry name" value="Peripla_BP_6"/>
    <property type="match status" value="1"/>
</dbReference>
<keyword evidence="3 5" id="KW-0732">Signal</keyword>
<comment type="similarity">
    <text evidence="1">Belongs to the leucine-binding protein family.</text>
</comment>
<dbReference type="RefSeq" id="WP_126780275.1">
    <property type="nucleotide sequence ID" value="NZ_CAUQJP010000030.1"/>
</dbReference>
<dbReference type="EMBL" id="NGJU01000012">
    <property type="protein sequence ID" value="RST94994.1"/>
    <property type="molecule type" value="Genomic_DNA"/>
</dbReference>
<evidence type="ECO:0000256" key="1">
    <source>
        <dbReference type="ARBA" id="ARBA00010062"/>
    </source>
</evidence>
<dbReference type="PROSITE" id="PS51257">
    <property type="entry name" value="PROKAR_LIPOPROTEIN"/>
    <property type="match status" value="1"/>
</dbReference>
<dbReference type="InterPro" id="IPR051010">
    <property type="entry name" value="BCAA_transport"/>
</dbReference>
<dbReference type="CDD" id="cd06347">
    <property type="entry name" value="PBP1_ABC_LivK_ligand_binding-like"/>
    <property type="match status" value="1"/>
</dbReference>
<sequence>MKKRLSILLGASMLLLAACGGGGSSAKDGETIKIGVNLELSGAVSAYGIQERDGIELAVDKINDEGGILGKQIELVVKDNKSETAEAVSVTASLTNNDKVVAIIGPATSGAAKATIPNLTKAKVPAITPSGTNDEITVVNGTVQEYIFRTSYQDSFQGSLLAKYASDNMGKTKGVIIGDNSSDYGKGLTKAFEDEFKGDVVEKEYFVEGDKDFKAILTKIKDKDFDFIYIPGYYTEAGLIIKQAREMGIKQPILGADGFSDSKLVDVAGAENVNDVFYTSHFSENAPANDTVADFVADFKAKHKDKSPSSFNALAYDSVFMLKTAIENAGEADSEKIKDELANLKEFVGVTGTMTMDENHNPVKAAVVIGLTNGEEATSEIVQP</sequence>
<dbReference type="InterPro" id="IPR028082">
    <property type="entry name" value="Peripla_BP_I"/>
</dbReference>
<dbReference type="SUPFAM" id="SSF53822">
    <property type="entry name" value="Periplasmic binding protein-like I"/>
    <property type="match status" value="1"/>
</dbReference>
<name>A0A429ZMR7_9ENTE</name>
<comment type="caution">
    <text evidence="7">The sequence shown here is derived from an EMBL/GenBank/DDBJ whole genome shotgun (WGS) entry which is preliminary data.</text>
</comment>
<dbReference type="InterPro" id="IPR028081">
    <property type="entry name" value="Leu-bd"/>
</dbReference>
<dbReference type="GeneID" id="98568505"/>
<feature type="domain" description="Leucine-binding protein" evidence="6">
    <location>
        <begin position="31"/>
        <end position="368"/>
    </location>
</feature>
<evidence type="ECO:0000256" key="5">
    <source>
        <dbReference type="SAM" id="SignalP"/>
    </source>
</evidence>